<sequence>MKSNWNNPQEVLENYKATISEIDVEGFLSSYSSDILIYDCWNNWKIEGISQWRKVVTEWFEGLTKSDLSLDVEWKDLIMEESDHIAFTHGIVTYIEDTGESMTLRLTLGFRKEKDSSWYIVHEHTSLPIHYEARESIFS</sequence>
<proteinExistence type="predicted"/>
<dbReference type="OrthoDB" id="9812295at2"/>
<reference evidence="2 3" key="1">
    <citation type="submission" date="2018-05" db="EMBL/GenBank/DDBJ databases">
        <title>Genomic analysis of Gracilibacillus dipsosauri DD1 reveals novel features of a salt-tolerant amylase.</title>
        <authorList>
            <person name="Deutch C.E."/>
            <person name="Yang S."/>
        </authorList>
    </citation>
    <scope>NUCLEOTIDE SEQUENCE [LARGE SCALE GENOMIC DNA]</scope>
    <source>
        <strain evidence="2 3">DD1</strain>
    </source>
</reference>
<keyword evidence="3" id="KW-1185">Reference proteome</keyword>
<comment type="caution">
    <text evidence="2">The sequence shown here is derived from an EMBL/GenBank/DDBJ whole genome shotgun (WGS) entry which is preliminary data.</text>
</comment>
<protein>
    <recommendedName>
        <fullName evidence="1">SnoaL-like domain-containing protein</fullName>
    </recommendedName>
</protein>
<organism evidence="2 3">
    <name type="scientific">Gracilibacillus dipsosauri</name>
    <dbReference type="NCBI Taxonomy" id="178340"/>
    <lineage>
        <taxon>Bacteria</taxon>
        <taxon>Bacillati</taxon>
        <taxon>Bacillota</taxon>
        <taxon>Bacilli</taxon>
        <taxon>Bacillales</taxon>
        <taxon>Bacillaceae</taxon>
        <taxon>Gracilibacillus</taxon>
    </lineage>
</organism>
<dbReference type="InterPro" id="IPR037401">
    <property type="entry name" value="SnoaL-like"/>
</dbReference>
<dbReference type="AlphaFoldDB" id="A0A317KXF0"/>
<evidence type="ECO:0000259" key="1">
    <source>
        <dbReference type="Pfam" id="PF13474"/>
    </source>
</evidence>
<accession>A0A317KXF0</accession>
<dbReference type="InterPro" id="IPR032710">
    <property type="entry name" value="NTF2-like_dom_sf"/>
</dbReference>
<feature type="domain" description="SnoaL-like" evidence="1">
    <location>
        <begin position="10"/>
        <end position="129"/>
    </location>
</feature>
<evidence type="ECO:0000313" key="2">
    <source>
        <dbReference type="EMBL" id="PWU68202.1"/>
    </source>
</evidence>
<dbReference type="RefSeq" id="WP_109983934.1">
    <property type="nucleotide sequence ID" value="NZ_JAJUIE010000029.1"/>
</dbReference>
<gene>
    <name evidence="2" type="ORF">DLJ74_07015</name>
</gene>
<name>A0A317KXF0_9BACI</name>
<evidence type="ECO:0000313" key="3">
    <source>
        <dbReference type="Proteomes" id="UP000245624"/>
    </source>
</evidence>
<dbReference type="SUPFAM" id="SSF54427">
    <property type="entry name" value="NTF2-like"/>
    <property type="match status" value="1"/>
</dbReference>
<dbReference type="Pfam" id="PF13474">
    <property type="entry name" value="SnoaL_3"/>
    <property type="match status" value="1"/>
</dbReference>
<dbReference type="Gene3D" id="3.10.450.50">
    <property type="match status" value="1"/>
</dbReference>
<dbReference type="EMBL" id="QGTD01000008">
    <property type="protein sequence ID" value="PWU68202.1"/>
    <property type="molecule type" value="Genomic_DNA"/>
</dbReference>
<dbReference type="Proteomes" id="UP000245624">
    <property type="component" value="Unassembled WGS sequence"/>
</dbReference>